<evidence type="ECO:0000313" key="3">
    <source>
        <dbReference type="Proteomes" id="UP001054837"/>
    </source>
</evidence>
<feature type="compositionally biased region" description="Polar residues" evidence="1">
    <location>
        <begin position="1"/>
        <end position="14"/>
    </location>
</feature>
<feature type="region of interest" description="Disordered" evidence="1">
    <location>
        <begin position="1"/>
        <end position="28"/>
    </location>
</feature>
<protein>
    <submittedName>
        <fullName evidence="2">Uncharacterized protein</fullName>
    </submittedName>
</protein>
<gene>
    <name evidence="2" type="ORF">CDAR_2791</name>
</gene>
<name>A0AAV4ND25_9ARAC</name>
<dbReference type="Proteomes" id="UP001054837">
    <property type="component" value="Unassembled WGS sequence"/>
</dbReference>
<accession>A0AAV4ND25</accession>
<dbReference type="AlphaFoldDB" id="A0AAV4ND25"/>
<sequence>LRRSPEQQLYNNPPTIHGEQPLKRSPTNNVSFSNTSLIILGHKGWMAYFEYRARSLEKWLWSLASLRRVLGDGRKTGGFPCFQAETLYRWRW</sequence>
<proteinExistence type="predicted"/>
<reference evidence="2 3" key="1">
    <citation type="submission" date="2021-06" db="EMBL/GenBank/DDBJ databases">
        <title>Caerostris darwini draft genome.</title>
        <authorList>
            <person name="Kono N."/>
            <person name="Arakawa K."/>
        </authorList>
    </citation>
    <scope>NUCLEOTIDE SEQUENCE [LARGE SCALE GENOMIC DNA]</scope>
</reference>
<feature type="non-terminal residue" evidence="2">
    <location>
        <position position="1"/>
    </location>
</feature>
<evidence type="ECO:0000256" key="1">
    <source>
        <dbReference type="SAM" id="MobiDB-lite"/>
    </source>
</evidence>
<keyword evidence="3" id="KW-1185">Reference proteome</keyword>
<evidence type="ECO:0000313" key="2">
    <source>
        <dbReference type="EMBL" id="GIX81314.1"/>
    </source>
</evidence>
<dbReference type="EMBL" id="BPLQ01001386">
    <property type="protein sequence ID" value="GIX81314.1"/>
    <property type="molecule type" value="Genomic_DNA"/>
</dbReference>
<comment type="caution">
    <text evidence="2">The sequence shown here is derived from an EMBL/GenBank/DDBJ whole genome shotgun (WGS) entry which is preliminary data.</text>
</comment>
<organism evidence="2 3">
    <name type="scientific">Caerostris darwini</name>
    <dbReference type="NCBI Taxonomy" id="1538125"/>
    <lineage>
        <taxon>Eukaryota</taxon>
        <taxon>Metazoa</taxon>
        <taxon>Ecdysozoa</taxon>
        <taxon>Arthropoda</taxon>
        <taxon>Chelicerata</taxon>
        <taxon>Arachnida</taxon>
        <taxon>Araneae</taxon>
        <taxon>Araneomorphae</taxon>
        <taxon>Entelegynae</taxon>
        <taxon>Araneoidea</taxon>
        <taxon>Araneidae</taxon>
        <taxon>Caerostris</taxon>
    </lineage>
</organism>